<reference evidence="2" key="1">
    <citation type="thesis" date="2020" institute="ProQuest LLC" country="789 East Eisenhower Parkway, Ann Arbor, MI, USA">
        <title>Comparative Genomics and Chromosome Evolution.</title>
        <authorList>
            <person name="Mudd A.B."/>
        </authorList>
    </citation>
    <scope>NUCLEOTIDE SEQUENCE</scope>
    <source>
        <strain evidence="2">237g6f4</strain>
        <tissue evidence="2">Blood</tissue>
    </source>
</reference>
<proteinExistence type="predicted"/>
<feature type="compositionally biased region" description="Polar residues" evidence="1">
    <location>
        <begin position="74"/>
        <end position="84"/>
    </location>
</feature>
<gene>
    <name evidence="2" type="ORF">GDO81_026128</name>
</gene>
<organism evidence="2 3">
    <name type="scientific">Engystomops pustulosus</name>
    <name type="common">Tungara frog</name>
    <name type="synonym">Physalaemus pustulosus</name>
    <dbReference type="NCBI Taxonomy" id="76066"/>
    <lineage>
        <taxon>Eukaryota</taxon>
        <taxon>Metazoa</taxon>
        <taxon>Chordata</taxon>
        <taxon>Craniata</taxon>
        <taxon>Vertebrata</taxon>
        <taxon>Euteleostomi</taxon>
        <taxon>Amphibia</taxon>
        <taxon>Batrachia</taxon>
        <taxon>Anura</taxon>
        <taxon>Neobatrachia</taxon>
        <taxon>Hyloidea</taxon>
        <taxon>Leptodactylidae</taxon>
        <taxon>Leiuperinae</taxon>
        <taxon>Engystomops</taxon>
    </lineage>
</organism>
<feature type="region of interest" description="Disordered" evidence="1">
    <location>
        <begin position="55"/>
        <end position="84"/>
    </location>
</feature>
<dbReference type="AlphaFoldDB" id="A0AAV6ZM37"/>
<accession>A0AAV6ZM37</accession>
<comment type="caution">
    <text evidence="2">The sequence shown here is derived from an EMBL/GenBank/DDBJ whole genome shotgun (WGS) entry which is preliminary data.</text>
</comment>
<keyword evidence="3" id="KW-1185">Reference proteome</keyword>
<dbReference type="Proteomes" id="UP000824782">
    <property type="component" value="Unassembled WGS sequence"/>
</dbReference>
<evidence type="ECO:0000313" key="2">
    <source>
        <dbReference type="EMBL" id="KAG8550414.1"/>
    </source>
</evidence>
<protein>
    <submittedName>
        <fullName evidence="2">Uncharacterized protein</fullName>
    </submittedName>
</protein>
<evidence type="ECO:0000256" key="1">
    <source>
        <dbReference type="SAM" id="MobiDB-lite"/>
    </source>
</evidence>
<name>A0AAV6ZM37_ENGPU</name>
<dbReference type="EMBL" id="WNYA01000057">
    <property type="protein sequence ID" value="KAG8550414.1"/>
    <property type="molecule type" value="Genomic_DNA"/>
</dbReference>
<evidence type="ECO:0000313" key="3">
    <source>
        <dbReference type="Proteomes" id="UP000824782"/>
    </source>
</evidence>
<sequence length="84" mass="8812">MHICLLCLPYSPGGPTGCFVQSLHSLLWNENPLSIHGSNAVKGGWRVSESCPYGNASPVRRQSVPEVSKGLSVASATSQGFTGP</sequence>